<evidence type="ECO:0000313" key="2">
    <source>
        <dbReference type="Proteomes" id="UP000198775"/>
    </source>
</evidence>
<accession>A0A1H8N5W4</accession>
<sequence length="286" mass="31989">MGKAMKGIQKTYEVYVGHAGSNAGLMDVNASTDSFNAPRIRTLAQESRTLLEEATEYAPEDQKNIILSLVQVTIFLEDLARVRETVLDAEDEFRYAVERLYAESTTRARYTVPKIKEYHTEARSLYRPLKREIDAEAVAVFEPVGTVYDEKIDQIRDELQALGDFRSGVKSAANAIERFQDGVPEFYDRNYEKALSPLNSAEFRFGSARVDFSNVDESTGMQEKADEVAEVMTALEGGAAGLHRAAEVKVDDDPQPEFFEAKRQAESAVKSNDIASDMRTASQIIF</sequence>
<organism evidence="1 2">
    <name type="scientific">Halorientalis persicus</name>
    <dbReference type="NCBI Taxonomy" id="1367881"/>
    <lineage>
        <taxon>Archaea</taxon>
        <taxon>Methanobacteriati</taxon>
        <taxon>Methanobacteriota</taxon>
        <taxon>Stenosarchaea group</taxon>
        <taxon>Halobacteria</taxon>
        <taxon>Halobacteriales</taxon>
        <taxon>Haloarculaceae</taxon>
        <taxon>Halorientalis</taxon>
    </lineage>
</organism>
<evidence type="ECO:0000313" key="1">
    <source>
        <dbReference type="EMBL" id="SEO24997.1"/>
    </source>
</evidence>
<name>A0A1H8N5W4_9EURY</name>
<dbReference type="Proteomes" id="UP000198775">
    <property type="component" value="Unassembled WGS sequence"/>
</dbReference>
<reference evidence="2" key="1">
    <citation type="submission" date="2016-10" db="EMBL/GenBank/DDBJ databases">
        <authorList>
            <person name="Varghese N."/>
            <person name="Submissions S."/>
        </authorList>
    </citation>
    <scope>NUCLEOTIDE SEQUENCE [LARGE SCALE GENOMIC DNA]</scope>
    <source>
        <strain evidence="2">IBRC-M 10043</strain>
    </source>
</reference>
<dbReference type="AlphaFoldDB" id="A0A1H8N5W4"/>
<dbReference type="OrthoDB" id="240309at2157"/>
<gene>
    <name evidence="1" type="ORF">SAMN05216388_101031</name>
</gene>
<proteinExistence type="predicted"/>
<dbReference type="EMBL" id="FOCX01000010">
    <property type="protein sequence ID" value="SEO24997.1"/>
    <property type="molecule type" value="Genomic_DNA"/>
</dbReference>
<dbReference type="RefSeq" id="WP_092660278.1">
    <property type="nucleotide sequence ID" value="NZ_FOCX01000010.1"/>
</dbReference>
<keyword evidence="2" id="KW-1185">Reference proteome</keyword>
<protein>
    <submittedName>
        <fullName evidence="1">Uncharacterized protein</fullName>
    </submittedName>
</protein>